<proteinExistence type="inferred from homology"/>
<evidence type="ECO:0000256" key="7">
    <source>
        <dbReference type="RuleBase" id="RU363032"/>
    </source>
</evidence>
<keyword evidence="4 7" id="KW-0812">Transmembrane</keyword>
<evidence type="ECO:0000256" key="3">
    <source>
        <dbReference type="ARBA" id="ARBA00022475"/>
    </source>
</evidence>
<dbReference type="AlphaFoldDB" id="A0A2H3KQE8"/>
<dbReference type="GO" id="GO:0005886">
    <property type="term" value="C:plasma membrane"/>
    <property type="evidence" value="ECO:0007669"/>
    <property type="project" value="UniProtKB-SubCell"/>
</dbReference>
<keyword evidence="6 7" id="KW-0472">Membrane</keyword>
<feature type="transmembrane region" description="Helical" evidence="7">
    <location>
        <begin position="364"/>
        <end position="390"/>
    </location>
</feature>
<name>A0A2H3KQE8_9CHLR</name>
<comment type="caution">
    <text evidence="9">The sequence shown here is derived from an EMBL/GenBank/DDBJ whole genome shotgun (WGS) entry which is preliminary data.</text>
</comment>
<evidence type="ECO:0000313" key="10">
    <source>
        <dbReference type="Proteomes" id="UP000220922"/>
    </source>
</evidence>
<dbReference type="Gene3D" id="1.10.3720.10">
    <property type="entry name" value="MetI-like"/>
    <property type="match status" value="1"/>
</dbReference>
<evidence type="ECO:0000256" key="4">
    <source>
        <dbReference type="ARBA" id="ARBA00022692"/>
    </source>
</evidence>
<dbReference type="Proteomes" id="UP000220922">
    <property type="component" value="Unassembled WGS sequence"/>
</dbReference>
<evidence type="ECO:0000313" key="9">
    <source>
        <dbReference type="EMBL" id="PDV97396.1"/>
    </source>
</evidence>
<dbReference type="GO" id="GO:0055085">
    <property type="term" value="P:transmembrane transport"/>
    <property type="evidence" value="ECO:0007669"/>
    <property type="project" value="InterPro"/>
</dbReference>
<feature type="transmembrane region" description="Helical" evidence="7">
    <location>
        <begin position="163"/>
        <end position="188"/>
    </location>
</feature>
<organism evidence="9 10">
    <name type="scientific">Candidatus Chloroploca asiatica</name>
    <dbReference type="NCBI Taxonomy" id="1506545"/>
    <lineage>
        <taxon>Bacteria</taxon>
        <taxon>Bacillati</taxon>
        <taxon>Chloroflexota</taxon>
        <taxon>Chloroflexia</taxon>
        <taxon>Chloroflexales</taxon>
        <taxon>Chloroflexineae</taxon>
        <taxon>Oscillochloridaceae</taxon>
        <taxon>Candidatus Chloroploca</taxon>
    </lineage>
</organism>
<keyword evidence="3" id="KW-1003">Cell membrane</keyword>
<dbReference type="OrthoDB" id="9772184at2"/>
<dbReference type="RefSeq" id="WP_097654492.1">
    <property type="nucleotide sequence ID" value="NZ_LYXE01000148.1"/>
</dbReference>
<comment type="subcellular location">
    <subcellularLocation>
        <location evidence="1 7">Cell membrane</location>
        <topology evidence="1 7">Multi-pass membrane protein</topology>
    </subcellularLocation>
</comment>
<feature type="transmembrane region" description="Helical" evidence="7">
    <location>
        <begin position="12"/>
        <end position="30"/>
    </location>
</feature>
<feature type="transmembrane region" description="Helical" evidence="7">
    <location>
        <begin position="261"/>
        <end position="279"/>
    </location>
</feature>
<evidence type="ECO:0000256" key="6">
    <source>
        <dbReference type="ARBA" id="ARBA00023136"/>
    </source>
</evidence>
<evidence type="ECO:0000259" key="8">
    <source>
        <dbReference type="PROSITE" id="PS50928"/>
    </source>
</evidence>
<keyword evidence="5 7" id="KW-1133">Transmembrane helix</keyword>
<sequence length="397" mass="43884">MVAFLVRRIFQMFVVTIVAALLSYGLLYLVPGGPVDALLAERQNSGQDRINQADIQRVQQRFDLDVYLPFRFTRWLIGWPSGPLFGSVGADWAIGCQTPGQVRLVYPDGTFELVEEGCADYLTLAELEGRRVSRGVFFGDFGVSQVILRDRPVSDLIATRLPYTLSLMGASILLAILIGVPIGIYSAVKQYSRFDYTMTTIAFIGSSLPSFVFGIFAILIFSVLAQRAGLPFLPPGDAVGVRDYTIPWIGTVQAGSFLDRFLRFLMPVSVLTFINIAGWSRFVRGSMLEVLQQDYVRTARAKGVREQVVITKHALRNSLIPFVTLLAGVLAALFGGALITESVFNWPGLGRLFIDALGRNDYNVVMALLFINVVLLLIGILITDILYTIVDPRIRLG</sequence>
<dbReference type="Pfam" id="PF00528">
    <property type="entry name" value="BPD_transp_1"/>
    <property type="match status" value="1"/>
</dbReference>
<keyword evidence="2 7" id="KW-0813">Transport</keyword>
<gene>
    <name evidence="9" type="ORF">A9Q02_18530</name>
</gene>
<feature type="transmembrane region" description="Helical" evidence="7">
    <location>
        <begin position="319"/>
        <end position="344"/>
    </location>
</feature>
<feature type="transmembrane region" description="Helical" evidence="7">
    <location>
        <begin position="200"/>
        <end position="225"/>
    </location>
</feature>
<accession>A0A2H3KQE8</accession>
<dbReference type="PANTHER" id="PTHR30465:SF0">
    <property type="entry name" value="OLIGOPEPTIDE TRANSPORT SYSTEM PERMEASE PROTEIN APPB"/>
    <property type="match status" value="1"/>
</dbReference>
<evidence type="ECO:0000256" key="2">
    <source>
        <dbReference type="ARBA" id="ARBA00022448"/>
    </source>
</evidence>
<dbReference type="EMBL" id="LYXE01000148">
    <property type="protein sequence ID" value="PDV97396.1"/>
    <property type="molecule type" value="Genomic_DNA"/>
</dbReference>
<dbReference type="CDD" id="cd06261">
    <property type="entry name" value="TM_PBP2"/>
    <property type="match status" value="1"/>
</dbReference>
<reference evidence="9 10" key="1">
    <citation type="submission" date="2016-05" db="EMBL/GenBank/DDBJ databases">
        <authorList>
            <person name="Lavstsen T."/>
            <person name="Jespersen J.S."/>
        </authorList>
    </citation>
    <scope>NUCLEOTIDE SEQUENCE [LARGE SCALE GENOMIC DNA]</scope>
    <source>
        <strain evidence="9 10">B7-9</strain>
    </source>
</reference>
<dbReference type="InterPro" id="IPR035906">
    <property type="entry name" value="MetI-like_sf"/>
</dbReference>
<protein>
    <submittedName>
        <fullName evidence="9">ABC transporter permease</fullName>
    </submittedName>
</protein>
<feature type="domain" description="ABC transmembrane type-1" evidence="8">
    <location>
        <begin position="161"/>
        <end position="383"/>
    </location>
</feature>
<evidence type="ECO:0000256" key="1">
    <source>
        <dbReference type="ARBA" id="ARBA00004651"/>
    </source>
</evidence>
<comment type="similarity">
    <text evidence="7">Belongs to the binding-protein-dependent transport system permease family.</text>
</comment>
<dbReference type="InterPro" id="IPR000515">
    <property type="entry name" value="MetI-like"/>
</dbReference>
<dbReference type="SUPFAM" id="SSF161098">
    <property type="entry name" value="MetI-like"/>
    <property type="match status" value="1"/>
</dbReference>
<evidence type="ECO:0000256" key="5">
    <source>
        <dbReference type="ARBA" id="ARBA00022989"/>
    </source>
</evidence>
<dbReference type="PROSITE" id="PS50928">
    <property type="entry name" value="ABC_TM1"/>
    <property type="match status" value="1"/>
</dbReference>
<keyword evidence="10" id="KW-1185">Reference proteome</keyword>
<dbReference type="PANTHER" id="PTHR30465">
    <property type="entry name" value="INNER MEMBRANE ABC TRANSPORTER"/>
    <property type="match status" value="1"/>
</dbReference>